<keyword evidence="2" id="KW-0808">Transferase</keyword>
<protein>
    <submittedName>
        <fullName evidence="2">GNAT family N-acetyltransferase</fullName>
    </submittedName>
</protein>
<dbReference type="InterPro" id="IPR000182">
    <property type="entry name" value="GNAT_dom"/>
</dbReference>
<dbReference type="Gene3D" id="3.40.630.30">
    <property type="match status" value="1"/>
</dbReference>
<keyword evidence="3" id="KW-1185">Reference proteome</keyword>
<dbReference type="CDD" id="cd04301">
    <property type="entry name" value="NAT_SF"/>
    <property type="match status" value="1"/>
</dbReference>
<evidence type="ECO:0000313" key="2">
    <source>
        <dbReference type="EMBL" id="MBB6628802.1"/>
    </source>
</evidence>
<sequence length="239" mass="24682">MREVGVEELVATTDDPFLRHHPLRARRAWRSGAAVVLDGAGGRPGAPPGRVFTALGPPDLLGPLMHDLAAAGEQPLRLTVDVTAYDVVPAAWHQPAPHRWHWMLTRGPAPEAAASVEEVTDPAEIDAVLDVANPDSFARPGTPGVECWLGLREAGALVAVGALVRQPDGSGHLRGVSVLPAYAGRGLGTALSAALTRRGLAGPGVCSLGVYVDNAPAVAIYGRLGYVAAHTFASGTVSA</sequence>
<name>A0A7X0RIJ2_9ACTN</name>
<accession>A0A7X0RIJ2</accession>
<organism evidence="2 3">
    <name type="scientific">Nocardioides luti</name>
    <dbReference type="NCBI Taxonomy" id="2761101"/>
    <lineage>
        <taxon>Bacteria</taxon>
        <taxon>Bacillati</taxon>
        <taxon>Actinomycetota</taxon>
        <taxon>Actinomycetes</taxon>
        <taxon>Propionibacteriales</taxon>
        <taxon>Nocardioidaceae</taxon>
        <taxon>Nocardioides</taxon>
    </lineage>
</organism>
<proteinExistence type="predicted"/>
<reference evidence="2 3" key="1">
    <citation type="submission" date="2020-08" db="EMBL/GenBank/DDBJ databases">
        <authorList>
            <person name="Seo M.-J."/>
        </authorList>
    </citation>
    <scope>NUCLEOTIDE SEQUENCE [LARGE SCALE GENOMIC DNA]</scope>
    <source>
        <strain evidence="2 3">KIGAM211</strain>
    </source>
</reference>
<dbReference type="InterPro" id="IPR016181">
    <property type="entry name" value="Acyl_CoA_acyltransferase"/>
</dbReference>
<dbReference type="Pfam" id="PF00583">
    <property type="entry name" value="Acetyltransf_1"/>
    <property type="match status" value="1"/>
</dbReference>
<dbReference type="SUPFAM" id="SSF55729">
    <property type="entry name" value="Acyl-CoA N-acyltransferases (Nat)"/>
    <property type="match status" value="1"/>
</dbReference>
<evidence type="ECO:0000259" key="1">
    <source>
        <dbReference type="PROSITE" id="PS51186"/>
    </source>
</evidence>
<dbReference type="GO" id="GO:0016747">
    <property type="term" value="F:acyltransferase activity, transferring groups other than amino-acyl groups"/>
    <property type="evidence" value="ECO:0007669"/>
    <property type="project" value="InterPro"/>
</dbReference>
<evidence type="ECO:0000313" key="3">
    <source>
        <dbReference type="Proteomes" id="UP000523955"/>
    </source>
</evidence>
<feature type="domain" description="N-acetyltransferase" evidence="1">
    <location>
        <begin position="103"/>
        <end position="239"/>
    </location>
</feature>
<dbReference type="Proteomes" id="UP000523955">
    <property type="component" value="Unassembled WGS sequence"/>
</dbReference>
<dbReference type="EMBL" id="JACKXE010000001">
    <property type="protein sequence ID" value="MBB6628802.1"/>
    <property type="molecule type" value="Genomic_DNA"/>
</dbReference>
<dbReference type="AlphaFoldDB" id="A0A7X0RIJ2"/>
<comment type="caution">
    <text evidence="2">The sequence shown here is derived from an EMBL/GenBank/DDBJ whole genome shotgun (WGS) entry which is preliminary data.</text>
</comment>
<gene>
    <name evidence="2" type="ORF">H5V45_15855</name>
</gene>
<dbReference type="RefSeq" id="WP_185253819.1">
    <property type="nucleotide sequence ID" value="NZ_JACKXE010000001.1"/>
</dbReference>
<dbReference type="PROSITE" id="PS51186">
    <property type="entry name" value="GNAT"/>
    <property type="match status" value="1"/>
</dbReference>